<dbReference type="Proteomes" id="UP000290540">
    <property type="component" value="Unassembled WGS sequence"/>
</dbReference>
<sequence>MTEAAVECCRPTEIVPSAEPITVDTLPVSEPIKGLESKATGISPLSRLAATPSAANAFILHLHRCTRTRGGTDTVLLFTTYSARLISTILNVLGRTSLRHSAREMVEQAFRLPPSTTVVLSAASAPPLAALALNIAKRIRACTDMLGEWRLMNRLWGIISTYVAARDFVLRLRCQKQDKNREKAPLPDGFNTLVETLQFLLLFGYHIRAVVLKNLLSGRHR</sequence>
<gene>
    <name evidence="1" type="ORF">BFJ63_vAg17790</name>
</gene>
<comment type="caution">
    <text evidence="1">The sequence shown here is derived from an EMBL/GenBank/DDBJ whole genome shotgun (WGS) entry which is preliminary data.</text>
</comment>
<reference evidence="1 2" key="1">
    <citation type="submission" date="2016-12" db="EMBL/GenBank/DDBJ databases">
        <title>Draft genome sequence of Fusarium oxysporum causing rot on Narcissus.</title>
        <authorList>
            <person name="Armitage A.D."/>
            <person name="Taylor A."/>
            <person name="Clarkson J.P."/>
            <person name="Harrison R.J."/>
            <person name="Jackson A.C."/>
        </authorList>
    </citation>
    <scope>NUCLEOTIDE SEQUENCE [LARGE SCALE GENOMIC DNA]</scope>
    <source>
        <strain evidence="1 2">N139</strain>
    </source>
</reference>
<name>A0A4Q2V408_FUSOX</name>
<protein>
    <submittedName>
        <fullName evidence="1">Uncharacterized protein</fullName>
    </submittedName>
</protein>
<accession>A0A4Q2V408</accession>
<evidence type="ECO:0000313" key="2">
    <source>
        <dbReference type="Proteomes" id="UP000290540"/>
    </source>
</evidence>
<dbReference type="AlphaFoldDB" id="A0A4Q2V408"/>
<dbReference type="EMBL" id="MQTW01000678">
    <property type="protein sequence ID" value="RYC79328.1"/>
    <property type="molecule type" value="Genomic_DNA"/>
</dbReference>
<proteinExistence type="predicted"/>
<organism evidence="1 2">
    <name type="scientific">Fusarium oxysporum f. sp. narcissi</name>
    <dbReference type="NCBI Taxonomy" id="451672"/>
    <lineage>
        <taxon>Eukaryota</taxon>
        <taxon>Fungi</taxon>
        <taxon>Dikarya</taxon>
        <taxon>Ascomycota</taxon>
        <taxon>Pezizomycotina</taxon>
        <taxon>Sordariomycetes</taxon>
        <taxon>Hypocreomycetidae</taxon>
        <taxon>Hypocreales</taxon>
        <taxon>Nectriaceae</taxon>
        <taxon>Fusarium</taxon>
        <taxon>Fusarium oxysporum species complex</taxon>
    </lineage>
</organism>
<evidence type="ECO:0000313" key="1">
    <source>
        <dbReference type="EMBL" id="RYC79328.1"/>
    </source>
</evidence>